<evidence type="ECO:0000313" key="1">
    <source>
        <dbReference type="EMBL" id="KUY15547.1"/>
    </source>
</evidence>
<organism evidence="1 2">
    <name type="scientific">Elizabethkingia miricola</name>
    <name type="common">Chryseobacterium miricola</name>
    <dbReference type="NCBI Taxonomy" id="172045"/>
    <lineage>
        <taxon>Bacteria</taxon>
        <taxon>Pseudomonadati</taxon>
        <taxon>Bacteroidota</taxon>
        <taxon>Flavobacteriia</taxon>
        <taxon>Flavobacteriales</taxon>
        <taxon>Weeksellaceae</taxon>
        <taxon>Elizabethkingia</taxon>
    </lineage>
</organism>
<dbReference type="RefSeq" id="WP_059345660.1">
    <property type="nucleotide sequence ID" value="NZ_CP140570.1"/>
</dbReference>
<comment type="caution">
    <text evidence="1">The sequence shown here is derived from an EMBL/GenBank/DDBJ whole genome shotgun (WGS) entry which is preliminary data.</text>
</comment>
<dbReference type="AlphaFoldDB" id="A0AAQ1PII9"/>
<gene>
    <name evidence="1" type="ORF">ATB95_15740</name>
</gene>
<proteinExistence type="predicted"/>
<name>A0AAQ1PII9_ELIMR</name>
<protein>
    <submittedName>
        <fullName evidence="1">Uncharacterized protein</fullName>
    </submittedName>
</protein>
<accession>A0AAQ1PII9</accession>
<dbReference type="EMBL" id="LNOI01000008">
    <property type="protein sequence ID" value="KUY15547.1"/>
    <property type="molecule type" value="Genomic_DNA"/>
</dbReference>
<dbReference type="Proteomes" id="UP000064412">
    <property type="component" value="Unassembled WGS sequence"/>
</dbReference>
<sequence length="210" mass="23998">MKKTFIISTIALSTIYYGQTMINSVNDFYTTAMNNGTINNLAGENVSGSPYLTNDYIITKISSLDSSISARYNIYRDEVEFKNNNNIYLVPKTDSYSKISFSNGTNLILINNNYYIINFQQGKNMILKKEKIKYNPAMEAKSSYQEAKPASYVKTNPQFFINTDSGLIEITKDNLIKSFPNKDIKSFLNKNKLNLKNENELIKLGQFIFN</sequence>
<reference evidence="1 2" key="1">
    <citation type="submission" date="2015-11" db="EMBL/GenBank/DDBJ databases">
        <authorList>
            <person name="Nicholson A.C."/>
            <person name="Humrighouse B.W."/>
            <person name="Graziano J."/>
            <person name="Lasker B."/>
            <person name="Whitney A.M."/>
            <person name="Mcquiston J.R."/>
        </authorList>
    </citation>
    <scope>NUCLEOTIDE SEQUENCE [LARGE SCALE GENOMIC DNA]</scope>
    <source>
        <strain evidence="1 2">G4071</strain>
    </source>
</reference>
<evidence type="ECO:0000313" key="2">
    <source>
        <dbReference type="Proteomes" id="UP000064412"/>
    </source>
</evidence>